<evidence type="ECO:0000256" key="3">
    <source>
        <dbReference type="ARBA" id="ARBA00023163"/>
    </source>
</evidence>
<dbReference type="PANTHER" id="PTHR13859">
    <property type="entry name" value="ATROPHIN-RELATED"/>
    <property type="match status" value="1"/>
</dbReference>
<dbReference type="Pfam" id="PF25826">
    <property type="entry name" value="DUF7952"/>
    <property type="match status" value="1"/>
</dbReference>
<feature type="region of interest" description="Disordered" evidence="6">
    <location>
        <begin position="357"/>
        <end position="384"/>
    </location>
</feature>
<dbReference type="FunFam" id="1.10.10.60:FF:000374">
    <property type="entry name" value="Arginine-glutamic acid dipeptide repeat protein"/>
    <property type="match status" value="1"/>
</dbReference>
<evidence type="ECO:0000259" key="7">
    <source>
        <dbReference type="PROSITE" id="PS51293"/>
    </source>
</evidence>
<keyword evidence="5" id="KW-0175">Coiled coil</keyword>
<dbReference type="SUPFAM" id="SSF46689">
    <property type="entry name" value="Homeodomain-like"/>
    <property type="match status" value="1"/>
</dbReference>
<dbReference type="PROSITE" id="PS51293">
    <property type="entry name" value="SANT"/>
    <property type="match status" value="1"/>
</dbReference>
<protein>
    <recommendedName>
        <fullName evidence="7">SANT domain-containing protein</fullName>
    </recommendedName>
</protein>
<evidence type="ECO:0000313" key="9">
    <source>
        <dbReference type="Proteomes" id="UP001457282"/>
    </source>
</evidence>
<dbReference type="InterPro" id="IPR009057">
    <property type="entry name" value="Homeodomain-like_sf"/>
</dbReference>
<sequence length="575" mass="64683">MLNLYCFLPPPIWQLDSVEINREVDFNEDEYGEPSFSLEASAICDVFGDPQVLPRVGDEYQVEIPPLTAASYCFGLDNPTNAIITAGDPYDFLMGLPIPVMRIYEEVKSTEVSFDVAVDVVNKNGSLKSKHVKQIESDNLKLNAKPMDIKSYHGMISGMSVKLASKQEVMSEMHQKHKERRYFLVPGSSVANWSDIEEDSFLLGLYIFGKNLVQVKKFVGSKQMGDILSFYYGKFYRSHSYLKWAECEKMKSKRGKVGEKLFTGLRQEVLLSRLLPHVSEEDQTTLLEVSKTFREEKILLEEYVFILMAKVGLNAFVHAVGIGSGKHDLTVLRKRPASLAHHTPLVNCGLDSPELRAAVSPRKRSKKSKKRGANEVPQAQLRSEKRVSSGLSAISSNQASLVPFVNSVVKSVRDPAKGMNPIEQLQRSYAQAAQGLFEQFHAYEDIIGELQKGTNSRAELEKERAKVKDLKAQLGLLQKDLEKTKTKMDELNAELICGSGAAQERYKVAVDHFKESKEFTQMKNGLINHGIIQCMNIMNAYFPDLDWNRLDGPPPQDKNLETEEDDQTQMKQSAG</sequence>
<proteinExistence type="predicted"/>
<evidence type="ECO:0000256" key="2">
    <source>
        <dbReference type="ARBA" id="ARBA00023015"/>
    </source>
</evidence>
<dbReference type="EMBL" id="JBEDUW010000004">
    <property type="protein sequence ID" value="KAK9933740.1"/>
    <property type="molecule type" value="Genomic_DNA"/>
</dbReference>
<keyword evidence="3" id="KW-0804">Transcription</keyword>
<dbReference type="InterPro" id="IPR057712">
    <property type="entry name" value="DUF7952"/>
</dbReference>
<feature type="coiled-coil region" evidence="5">
    <location>
        <begin position="443"/>
        <end position="494"/>
    </location>
</feature>
<dbReference type="GO" id="GO:0005634">
    <property type="term" value="C:nucleus"/>
    <property type="evidence" value="ECO:0007669"/>
    <property type="project" value="UniProtKB-SubCell"/>
</dbReference>
<comment type="caution">
    <text evidence="8">The sequence shown here is derived from an EMBL/GenBank/DDBJ whole genome shotgun (WGS) entry which is preliminary data.</text>
</comment>
<dbReference type="InterPro" id="IPR017884">
    <property type="entry name" value="SANT_dom"/>
</dbReference>
<evidence type="ECO:0000313" key="8">
    <source>
        <dbReference type="EMBL" id="KAK9933740.1"/>
    </source>
</evidence>
<feature type="domain" description="SANT" evidence="7">
    <location>
        <begin position="188"/>
        <end position="239"/>
    </location>
</feature>
<evidence type="ECO:0000256" key="6">
    <source>
        <dbReference type="SAM" id="MobiDB-lite"/>
    </source>
</evidence>
<feature type="region of interest" description="Disordered" evidence="6">
    <location>
        <begin position="548"/>
        <end position="575"/>
    </location>
</feature>
<keyword evidence="2" id="KW-0805">Transcription regulation</keyword>
<dbReference type="Proteomes" id="UP001457282">
    <property type="component" value="Unassembled WGS sequence"/>
</dbReference>
<organism evidence="8 9">
    <name type="scientific">Rubus argutus</name>
    <name type="common">Southern blackberry</name>
    <dbReference type="NCBI Taxonomy" id="59490"/>
    <lineage>
        <taxon>Eukaryota</taxon>
        <taxon>Viridiplantae</taxon>
        <taxon>Streptophyta</taxon>
        <taxon>Embryophyta</taxon>
        <taxon>Tracheophyta</taxon>
        <taxon>Spermatophyta</taxon>
        <taxon>Magnoliopsida</taxon>
        <taxon>eudicotyledons</taxon>
        <taxon>Gunneridae</taxon>
        <taxon>Pentapetalae</taxon>
        <taxon>rosids</taxon>
        <taxon>fabids</taxon>
        <taxon>Rosales</taxon>
        <taxon>Rosaceae</taxon>
        <taxon>Rosoideae</taxon>
        <taxon>Rosoideae incertae sedis</taxon>
        <taxon>Rubus</taxon>
    </lineage>
</organism>
<name>A0AAW1XA83_RUBAR</name>
<feature type="compositionally biased region" description="Basic residues" evidence="6">
    <location>
        <begin position="361"/>
        <end position="371"/>
    </location>
</feature>
<comment type="subcellular location">
    <subcellularLocation>
        <location evidence="1">Nucleus</location>
    </subcellularLocation>
</comment>
<accession>A0AAW1XA83</accession>
<reference evidence="8 9" key="1">
    <citation type="journal article" date="2023" name="G3 (Bethesda)">
        <title>A chromosome-length genome assembly and annotation of blackberry (Rubus argutus, cv. 'Hillquist').</title>
        <authorList>
            <person name="Bruna T."/>
            <person name="Aryal R."/>
            <person name="Dudchenko O."/>
            <person name="Sargent D.J."/>
            <person name="Mead D."/>
            <person name="Buti M."/>
            <person name="Cavallini A."/>
            <person name="Hytonen T."/>
            <person name="Andres J."/>
            <person name="Pham M."/>
            <person name="Weisz D."/>
            <person name="Mascagni F."/>
            <person name="Usai G."/>
            <person name="Natali L."/>
            <person name="Bassil N."/>
            <person name="Fernandez G.E."/>
            <person name="Lomsadze A."/>
            <person name="Armour M."/>
            <person name="Olukolu B."/>
            <person name="Poorten T."/>
            <person name="Britton C."/>
            <person name="Davik J."/>
            <person name="Ashrafi H."/>
            <person name="Aiden E.L."/>
            <person name="Borodovsky M."/>
            <person name="Worthington M."/>
        </authorList>
    </citation>
    <scope>NUCLEOTIDE SEQUENCE [LARGE SCALE GENOMIC DNA]</scope>
    <source>
        <strain evidence="8">PI 553951</strain>
    </source>
</reference>
<evidence type="ECO:0000256" key="4">
    <source>
        <dbReference type="ARBA" id="ARBA00023242"/>
    </source>
</evidence>
<gene>
    <name evidence="8" type="ORF">M0R45_020916</name>
</gene>
<dbReference type="PANTHER" id="PTHR13859:SF34">
    <property type="entry name" value="SANT DOMAIN-CONTAINING PROTEIN"/>
    <property type="match status" value="1"/>
</dbReference>
<dbReference type="AlphaFoldDB" id="A0AAW1XA83"/>
<keyword evidence="4" id="KW-0539">Nucleus</keyword>
<keyword evidence="9" id="KW-1185">Reference proteome</keyword>
<evidence type="ECO:0000256" key="1">
    <source>
        <dbReference type="ARBA" id="ARBA00004123"/>
    </source>
</evidence>
<dbReference type="GO" id="GO:0003714">
    <property type="term" value="F:transcription corepressor activity"/>
    <property type="evidence" value="ECO:0007669"/>
    <property type="project" value="TreeGrafter"/>
</dbReference>
<evidence type="ECO:0000256" key="5">
    <source>
        <dbReference type="SAM" id="Coils"/>
    </source>
</evidence>